<evidence type="ECO:0000313" key="2">
    <source>
        <dbReference type="EMBL" id="NGX89982.1"/>
    </source>
</evidence>
<sequence length="156" mass="17550">MSAKERFLKKLQDKQPGRNVFENRAQADIAEFQQQMSQLQENMETWLTGTGIQTQSTSVSLVELLIGGKTFSIPGIQLQYENRMVKFTPVFLYGQGVTGCVEASLCGEGIPTSLCRLFMRSTEQNHWTWRPAGWSTQPGGVFSEDVFFNMIEGLLS</sequence>
<dbReference type="Proteomes" id="UP000476696">
    <property type="component" value="Unassembled WGS sequence"/>
</dbReference>
<dbReference type="EMBL" id="JAADJS010000009">
    <property type="protein sequence ID" value="NGX89982.1"/>
    <property type="molecule type" value="Genomic_DNA"/>
</dbReference>
<protein>
    <submittedName>
        <fullName evidence="2">Uncharacterized protein</fullName>
    </submittedName>
</protein>
<accession>A0A6M2BB77</accession>
<gene>
    <name evidence="2" type="ORF">GW579_23155</name>
</gene>
<evidence type="ECO:0000256" key="1">
    <source>
        <dbReference type="SAM" id="Coils"/>
    </source>
</evidence>
<comment type="caution">
    <text evidence="2">The sequence shown here is derived from an EMBL/GenBank/DDBJ whole genome shotgun (WGS) entry which is preliminary data.</text>
</comment>
<dbReference type="AlphaFoldDB" id="A0A6M2BB77"/>
<keyword evidence="1" id="KW-0175">Coiled coil</keyword>
<dbReference type="RefSeq" id="WP_165062100.1">
    <property type="nucleotide sequence ID" value="NZ_JAADJS010000009.1"/>
</dbReference>
<organism evidence="2 3">
    <name type="scientific">Rahnella contaminans</name>
    <dbReference type="NCBI Taxonomy" id="2703882"/>
    <lineage>
        <taxon>Bacteria</taxon>
        <taxon>Pseudomonadati</taxon>
        <taxon>Pseudomonadota</taxon>
        <taxon>Gammaproteobacteria</taxon>
        <taxon>Enterobacterales</taxon>
        <taxon>Yersiniaceae</taxon>
        <taxon>Rahnella</taxon>
    </lineage>
</organism>
<evidence type="ECO:0000313" key="3">
    <source>
        <dbReference type="Proteomes" id="UP000476696"/>
    </source>
</evidence>
<keyword evidence="3" id="KW-1185">Reference proteome</keyword>
<reference evidence="2 3" key="1">
    <citation type="submission" date="2020-03" db="EMBL/GenBank/DDBJ databases">
        <title>Rahnella aceri sp. nov., isoated from traditional Jeju Makgeolli.</title>
        <authorList>
            <person name="Kim I.S."/>
            <person name="Jeon D."/>
        </authorList>
    </citation>
    <scope>NUCLEOTIDE SEQUENCE [LARGE SCALE GENOMIC DNA]</scope>
    <source>
        <strain evidence="2 3">Lac-M11</strain>
    </source>
</reference>
<proteinExistence type="predicted"/>
<name>A0A6M2BB77_9GAMM</name>
<feature type="coiled-coil region" evidence="1">
    <location>
        <begin position="22"/>
        <end position="49"/>
    </location>
</feature>